<evidence type="ECO:0000313" key="3">
    <source>
        <dbReference type="EMBL" id="VZO39620.1"/>
    </source>
</evidence>
<feature type="compositionally biased region" description="Polar residues" evidence="1">
    <location>
        <begin position="236"/>
        <end position="246"/>
    </location>
</feature>
<evidence type="ECO:0000313" key="4">
    <source>
        <dbReference type="Proteomes" id="UP000419743"/>
    </source>
</evidence>
<dbReference type="CDD" id="cd00085">
    <property type="entry name" value="HNHc"/>
    <property type="match status" value="1"/>
</dbReference>
<comment type="caution">
    <text evidence="3">The sequence shown here is derived from an EMBL/GenBank/DDBJ whole genome shotgun (WGS) entry which is preliminary data.</text>
</comment>
<organism evidence="3 4">
    <name type="scientific">Occultella aeris</name>
    <dbReference type="NCBI Taxonomy" id="2761496"/>
    <lineage>
        <taxon>Bacteria</taxon>
        <taxon>Bacillati</taxon>
        <taxon>Actinomycetota</taxon>
        <taxon>Actinomycetes</taxon>
        <taxon>Micrococcales</taxon>
        <taxon>Ruaniaceae</taxon>
        <taxon>Occultella</taxon>
    </lineage>
</organism>
<protein>
    <recommendedName>
        <fullName evidence="2">DUF222 domain-containing protein</fullName>
    </recommendedName>
</protein>
<feature type="domain" description="DUF222" evidence="2">
    <location>
        <begin position="4"/>
        <end position="122"/>
    </location>
</feature>
<evidence type="ECO:0000259" key="2">
    <source>
        <dbReference type="Pfam" id="PF02720"/>
    </source>
</evidence>
<gene>
    <name evidence="3" type="ORF">HALOF300_04314</name>
</gene>
<dbReference type="Proteomes" id="UP000419743">
    <property type="component" value="Unassembled WGS sequence"/>
</dbReference>
<name>A0A7M4DQ76_9MICO</name>
<dbReference type="AlphaFoldDB" id="A0A7M4DQ76"/>
<feature type="compositionally biased region" description="Polar residues" evidence="1">
    <location>
        <begin position="256"/>
        <end position="270"/>
    </location>
</feature>
<sequence>MQTVEEFLLDNAATRSPEELRRLVDHFVAIADPDATDKAHRAASDREYLNLDRTTDGYHVAGFITLEHGQYVRTALEAIMGKPAADETRTSSQRRAQALSDLAHTALDQGKVGTSGSVRPHLGVLISYPEFLDLINTTQAAADQTTDGAGDKAPAAAPGGSASDPAPVAAPEPVTEPLPGLDTITGPADDPAERGPRSNSATDREAAPANEPRASAQAPTPASTLTGAATDPAQRNPRSGTSTTADQEAAPANEPRASTQAPTPESTSAATGLPDCKSQAVGPLGQPATGTNGTGLPSNGTGTALPGTDSTALPGSDVTALPGTDSTALPGSDGTALPGTAVTALPGTDSTALPGSDGTALPETAAPSTGRDWAALLAAGPATFIDNTGPVPRDLLDRIIGCAGETYRIIFGPDNEILNHGRAHRLFTAAQRRAVIARDRHCVYHDCTAPPEHCETHHGTRDWADGGNTDLHDAALVCRYHHHLIHTHNITMIRRNGTWHFYRPDGTEILPTRNPWN</sequence>
<dbReference type="InterPro" id="IPR003615">
    <property type="entry name" value="HNH_nuc"/>
</dbReference>
<dbReference type="InterPro" id="IPR003870">
    <property type="entry name" value="DUF222"/>
</dbReference>
<feature type="compositionally biased region" description="Polar residues" evidence="1">
    <location>
        <begin position="288"/>
        <end position="313"/>
    </location>
</feature>
<dbReference type="EMBL" id="CACRYJ010000061">
    <property type="protein sequence ID" value="VZO39620.1"/>
    <property type="molecule type" value="Genomic_DNA"/>
</dbReference>
<evidence type="ECO:0000256" key="1">
    <source>
        <dbReference type="SAM" id="MobiDB-lite"/>
    </source>
</evidence>
<feature type="compositionally biased region" description="Polar residues" evidence="1">
    <location>
        <begin position="217"/>
        <end position="227"/>
    </location>
</feature>
<feature type="region of interest" description="Disordered" evidence="1">
    <location>
        <begin position="142"/>
        <end position="359"/>
    </location>
</feature>
<feature type="compositionally biased region" description="Basic and acidic residues" evidence="1">
    <location>
        <begin position="191"/>
        <end position="206"/>
    </location>
</feature>
<accession>A0A7M4DQ76</accession>
<proteinExistence type="predicted"/>
<feature type="compositionally biased region" description="Low complexity" evidence="1">
    <location>
        <begin position="142"/>
        <end position="167"/>
    </location>
</feature>
<dbReference type="Pfam" id="PF02720">
    <property type="entry name" value="DUF222"/>
    <property type="match status" value="1"/>
</dbReference>
<keyword evidence="4" id="KW-1185">Reference proteome</keyword>
<reference evidence="3 4" key="1">
    <citation type="submission" date="2019-11" db="EMBL/GenBank/DDBJ databases">
        <authorList>
            <person name="Criscuolo A."/>
        </authorList>
    </citation>
    <scope>NUCLEOTIDE SEQUENCE [LARGE SCALE GENOMIC DNA]</scope>
    <source>
        <strain evidence="3">CIP111667</strain>
    </source>
</reference>